<dbReference type="Pfam" id="PF00586">
    <property type="entry name" value="AIRS"/>
    <property type="match status" value="1"/>
</dbReference>
<organism evidence="3">
    <name type="scientific">hydrothermal vent metagenome</name>
    <dbReference type="NCBI Taxonomy" id="652676"/>
    <lineage>
        <taxon>unclassified sequences</taxon>
        <taxon>metagenomes</taxon>
        <taxon>ecological metagenomes</taxon>
    </lineage>
</organism>
<dbReference type="InterPro" id="IPR016188">
    <property type="entry name" value="PurM-like_N"/>
</dbReference>
<accession>A0A160VF35</accession>
<proteinExistence type="predicted"/>
<dbReference type="EMBL" id="FAXC01000070">
    <property type="protein sequence ID" value="CUV08459.1"/>
    <property type="molecule type" value="Genomic_DNA"/>
</dbReference>
<evidence type="ECO:0000259" key="1">
    <source>
        <dbReference type="Pfam" id="PF00586"/>
    </source>
</evidence>
<feature type="domain" description="PurM-like N-terminal" evidence="1">
    <location>
        <begin position="47"/>
        <end position="152"/>
    </location>
</feature>
<dbReference type="InterPro" id="IPR036921">
    <property type="entry name" value="PurM-like_N_sf"/>
</dbReference>
<dbReference type="GO" id="GO:0009030">
    <property type="term" value="F:thiamine-phosphate kinase activity"/>
    <property type="evidence" value="ECO:0007669"/>
    <property type="project" value="InterPro"/>
</dbReference>
<gene>
    <name evidence="3" type="ORF">MGWOODY_Mmi1576</name>
</gene>
<dbReference type="Pfam" id="PF02769">
    <property type="entry name" value="AIRS_C"/>
    <property type="match status" value="1"/>
</dbReference>
<evidence type="ECO:0000259" key="2">
    <source>
        <dbReference type="Pfam" id="PF02769"/>
    </source>
</evidence>
<dbReference type="AlphaFoldDB" id="A0A160VF35"/>
<evidence type="ECO:0000313" key="3">
    <source>
        <dbReference type="EMBL" id="CUV08459.1"/>
    </source>
</evidence>
<protein>
    <submittedName>
        <fullName evidence="3">Selenophosphate synthetase-related protein MJ0640</fullName>
    </submittedName>
</protein>
<dbReference type="PANTHER" id="PTHR30270">
    <property type="entry name" value="THIAMINE-MONOPHOSPHATE KINASE"/>
    <property type="match status" value="1"/>
</dbReference>
<dbReference type="PANTHER" id="PTHR30270:SF0">
    <property type="entry name" value="THIAMINE-MONOPHOSPHATE KINASE"/>
    <property type="match status" value="1"/>
</dbReference>
<dbReference type="PIRSF" id="PIRSF036540">
    <property type="entry name" value="UCP036540_AIR"/>
    <property type="match status" value="1"/>
</dbReference>
<feature type="domain" description="PurM-like C-terminal" evidence="2">
    <location>
        <begin position="201"/>
        <end position="305"/>
    </location>
</feature>
<dbReference type="InterPro" id="IPR036676">
    <property type="entry name" value="PurM-like_C_sf"/>
</dbReference>
<name>A0A160VF35_9ZZZZ</name>
<reference evidence="3" key="1">
    <citation type="submission" date="2015-10" db="EMBL/GenBank/DDBJ databases">
        <authorList>
            <person name="Gilbert D.G."/>
        </authorList>
    </citation>
    <scope>NUCLEOTIDE SEQUENCE</scope>
</reference>
<dbReference type="Gene3D" id="3.90.650.10">
    <property type="entry name" value="PurM-like C-terminal domain"/>
    <property type="match status" value="1"/>
</dbReference>
<dbReference type="SUPFAM" id="SSF56042">
    <property type="entry name" value="PurM C-terminal domain-like"/>
    <property type="match status" value="1"/>
</dbReference>
<dbReference type="SUPFAM" id="SSF55326">
    <property type="entry name" value="PurM N-terminal domain-like"/>
    <property type="match status" value="1"/>
</dbReference>
<dbReference type="InterPro" id="IPR006283">
    <property type="entry name" value="ThiL-like"/>
</dbReference>
<dbReference type="Gene3D" id="3.30.1330.10">
    <property type="entry name" value="PurM-like, N-terminal domain"/>
    <property type="match status" value="1"/>
</dbReference>
<dbReference type="GO" id="GO:0009228">
    <property type="term" value="P:thiamine biosynthetic process"/>
    <property type="evidence" value="ECO:0007669"/>
    <property type="project" value="InterPro"/>
</dbReference>
<dbReference type="InterPro" id="IPR011413">
    <property type="entry name" value="UCP036540_AIR"/>
</dbReference>
<dbReference type="InterPro" id="IPR024030">
    <property type="entry name" value="AIR_synthase-rel_sll0787"/>
</dbReference>
<dbReference type="InterPro" id="IPR010918">
    <property type="entry name" value="PurM-like_C_dom"/>
</dbReference>
<dbReference type="NCBIfam" id="TIGR04049">
    <property type="entry name" value="AIR_rel_sll0787"/>
    <property type="match status" value="1"/>
</dbReference>
<sequence length="341" mass="37252">MSKVDLAKLIQQLRATQAWQHKYEIAILSDDVLQHLPVVDGRTVQLGDDAAAIKTNDGYLLLAAEAIHPPLIEDNPYLAGRAAILANVNDVYAMGGRPLAVVDTIISPEIKISSEIMRGFKDGCSRYDVPIVGGHITATGHKPAVTVCILGRAKNILSSFNAQPDDILLHVTNLKGSFHPGFQFWNCSSHLSDADLHRDLSILPKIAENGWCDAARDISMAGVLGTAIMLLELSGVGAQIDLDTLTQPSGSNDRFIDWLLCFPSYGFVLSVRPWHLSNVQLAFAEHGISCSSIGKVSADHNVKLVREDDEAVLWDFDKEPFTGFSSSSDIQTHEFRNEQLN</sequence>